<comment type="caution">
    <text evidence="1">The sequence shown here is derived from an EMBL/GenBank/DDBJ whole genome shotgun (WGS) entry which is preliminary data.</text>
</comment>
<keyword evidence="2" id="KW-1185">Reference proteome</keyword>
<reference evidence="2" key="1">
    <citation type="journal article" date="2019" name="Int. J. Syst. Evol. Microbiol.">
        <title>The Global Catalogue of Microorganisms (GCM) 10K type strain sequencing project: providing services to taxonomists for standard genome sequencing and annotation.</title>
        <authorList>
            <consortium name="The Broad Institute Genomics Platform"/>
            <consortium name="The Broad Institute Genome Sequencing Center for Infectious Disease"/>
            <person name="Wu L."/>
            <person name="Ma J."/>
        </authorList>
    </citation>
    <scope>NUCLEOTIDE SEQUENCE [LARGE SCALE GENOMIC DNA]</scope>
    <source>
        <strain evidence="2">CGMCC 1.16225</strain>
    </source>
</reference>
<accession>A0ABW4UJG0</accession>
<evidence type="ECO:0000313" key="2">
    <source>
        <dbReference type="Proteomes" id="UP001597405"/>
    </source>
</evidence>
<name>A0ABW4UJG0_9HYPH</name>
<dbReference type="EMBL" id="JBHUGZ010000023">
    <property type="protein sequence ID" value="MFD1986622.1"/>
    <property type="molecule type" value="Genomic_DNA"/>
</dbReference>
<dbReference type="RefSeq" id="WP_379103959.1">
    <property type="nucleotide sequence ID" value="NZ_JBHUGZ010000023.1"/>
</dbReference>
<protein>
    <submittedName>
        <fullName evidence="1">Uncharacterized protein</fullName>
    </submittedName>
</protein>
<evidence type="ECO:0000313" key="1">
    <source>
        <dbReference type="EMBL" id="MFD1986622.1"/>
    </source>
</evidence>
<proteinExistence type="predicted"/>
<dbReference type="Proteomes" id="UP001597405">
    <property type="component" value="Unassembled WGS sequence"/>
</dbReference>
<gene>
    <name evidence="1" type="ORF">ACFSOZ_29750</name>
</gene>
<sequence>MTRSNKTIAIVAAAALAVWFLGPRLLGFRRWEWHQKLVLEVDTPAGTKTGGSTVAIYADTEPKWIPISAAGGIHSEVRGEASFVEVSPGRYLFAIRAQDETERAVVSFHFQKGATNFQIFSALDTERGTGFVPYIYYPQLVTFVDLSDPNSVKEVDPRHLEATFGPGVSLKCIALQVTNERVTDGPVEKILKWLPDYCGILFDRSRYESLSATNRLANSLSSGAFKVPCK</sequence>
<organism evidence="1 2">
    <name type="scientific">Mesorhizobium newzealandense</name>
    <dbReference type="NCBI Taxonomy" id="1300302"/>
    <lineage>
        <taxon>Bacteria</taxon>
        <taxon>Pseudomonadati</taxon>
        <taxon>Pseudomonadota</taxon>
        <taxon>Alphaproteobacteria</taxon>
        <taxon>Hyphomicrobiales</taxon>
        <taxon>Phyllobacteriaceae</taxon>
        <taxon>Mesorhizobium</taxon>
    </lineage>
</organism>